<sequence length="156" mass="18082">MNQHLYKQFEMTRGLFLRNVSNVPAEIVDIQPEGFNNTIHWHIGHVLTVTEQFLFGFPKKSAYLPEDYVEWFGNGTKPADWKGAVPSVEELVNQLQEQLVRIKDIPEEALDEKLKKPFLGLETFRELANFAVFHETNHLGQLHTIKLLVERTVVKN</sequence>
<evidence type="ECO:0000313" key="3">
    <source>
        <dbReference type="Proteomes" id="UP001168694"/>
    </source>
</evidence>
<evidence type="ECO:0000313" key="2">
    <source>
        <dbReference type="EMBL" id="MDN4074307.1"/>
    </source>
</evidence>
<dbReference type="InterPro" id="IPR034660">
    <property type="entry name" value="DinB/YfiT-like"/>
</dbReference>
<protein>
    <submittedName>
        <fullName evidence="2">DinB family protein</fullName>
    </submittedName>
</protein>
<dbReference type="EMBL" id="JAUHLN010000002">
    <property type="protein sequence ID" value="MDN4074307.1"/>
    <property type="molecule type" value="Genomic_DNA"/>
</dbReference>
<reference evidence="2" key="1">
    <citation type="submission" date="2023-06" db="EMBL/GenBank/DDBJ databases">
        <title>Draft Genome Sequences of Representative Paenibacillus Polymyxa, Bacillus cereus, Fictibacillus sp., and Brevibacillus agri Strains Isolated from Amazonian Dark Earth.</title>
        <authorList>
            <person name="Pellegrinetti T.A."/>
            <person name="Cunha I.C.M."/>
            <person name="Chaves M.G."/>
            <person name="Freitas A.S."/>
            <person name="Silva A.V.R."/>
            <person name="Tsai S.M."/>
            <person name="Mendes L.W."/>
        </authorList>
    </citation>
    <scope>NUCLEOTIDE SEQUENCE</scope>
    <source>
        <strain evidence="2">CENA-BCM004</strain>
    </source>
</reference>
<dbReference type="SUPFAM" id="SSF109854">
    <property type="entry name" value="DinB/YfiT-like putative metalloenzymes"/>
    <property type="match status" value="1"/>
</dbReference>
<accession>A0ABT8E8R7</accession>
<dbReference type="InterPro" id="IPR024775">
    <property type="entry name" value="DinB-like"/>
</dbReference>
<dbReference type="Proteomes" id="UP001168694">
    <property type="component" value="Unassembled WGS sequence"/>
</dbReference>
<evidence type="ECO:0000259" key="1">
    <source>
        <dbReference type="Pfam" id="PF12867"/>
    </source>
</evidence>
<dbReference type="RefSeq" id="WP_290400373.1">
    <property type="nucleotide sequence ID" value="NZ_JAUHLN010000002.1"/>
</dbReference>
<proteinExistence type="predicted"/>
<organism evidence="2 3">
    <name type="scientific">Fictibacillus terranigra</name>
    <dbReference type="NCBI Taxonomy" id="3058424"/>
    <lineage>
        <taxon>Bacteria</taxon>
        <taxon>Bacillati</taxon>
        <taxon>Bacillota</taxon>
        <taxon>Bacilli</taxon>
        <taxon>Bacillales</taxon>
        <taxon>Fictibacillaceae</taxon>
        <taxon>Fictibacillus</taxon>
    </lineage>
</organism>
<keyword evidence="3" id="KW-1185">Reference proteome</keyword>
<name>A0ABT8E8R7_9BACL</name>
<gene>
    <name evidence="2" type="ORF">QYF49_15045</name>
</gene>
<dbReference type="Gene3D" id="1.20.120.450">
    <property type="entry name" value="dinb family like domain"/>
    <property type="match status" value="1"/>
</dbReference>
<dbReference type="Pfam" id="PF12867">
    <property type="entry name" value="DinB_2"/>
    <property type="match status" value="1"/>
</dbReference>
<feature type="domain" description="DinB-like" evidence="1">
    <location>
        <begin position="8"/>
        <end position="142"/>
    </location>
</feature>
<comment type="caution">
    <text evidence="2">The sequence shown here is derived from an EMBL/GenBank/DDBJ whole genome shotgun (WGS) entry which is preliminary data.</text>
</comment>